<comment type="caution">
    <text evidence="2">The sequence shown here is derived from an EMBL/GenBank/DDBJ whole genome shotgun (WGS) entry which is preliminary data.</text>
</comment>
<dbReference type="Proteomes" id="UP001576780">
    <property type="component" value="Unassembled WGS sequence"/>
</dbReference>
<dbReference type="PROSITE" id="PS51257">
    <property type="entry name" value="PROKAR_LIPOPROTEIN"/>
    <property type="match status" value="1"/>
</dbReference>
<evidence type="ECO:0000256" key="1">
    <source>
        <dbReference type="SAM" id="SignalP"/>
    </source>
</evidence>
<reference evidence="2 3" key="1">
    <citation type="submission" date="2024-09" db="EMBL/GenBank/DDBJ databases">
        <title>Floridaenema gen nov. (Aerosakkonemataceae, Aerosakkonematales ord. nov., Cyanobacteria) from benthic tropical and subtropical fresh waters, with the description of four new species.</title>
        <authorList>
            <person name="Moretto J.A."/>
            <person name="Berthold D.E."/>
            <person name="Lefler F.W."/>
            <person name="Huang I.-S."/>
            <person name="Laughinghouse H. IV."/>
        </authorList>
    </citation>
    <scope>NUCLEOTIDE SEQUENCE [LARGE SCALE GENOMIC DNA]</scope>
    <source>
        <strain evidence="2 3">BLCC-F167</strain>
    </source>
</reference>
<dbReference type="RefSeq" id="WP_413278564.1">
    <property type="nucleotide sequence ID" value="NZ_JBHFNT010000141.1"/>
</dbReference>
<dbReference type="EMBL" id="JBHFNT010000141">
    <property type="protein sequence ID" value="MFB2836173.1"/>
    <property type="molecule type" value="Genomic_DNA"/>
</dbReference>
<evidence type="ECO:0000313" key="2">
    <source>
        <dbReference type="EMBL" id="MFB2836173.1"/>
    </source>
</evidence>
<protein>
    <submittedName>
        <fullName evidence="2">Uncharacterized protein</fullName>
    </submittedName>
</protein>
<keyword evidence="1" id="KW-0732">Signal</keyword>
<proteinExistence type="predicted"/>
<name>A0ABV4WM63_9CYAN</name>
<organism evidence="2 3">
    <name type="scientific">Floridaenema evergladense BLCC-F167</name>
    <dbReference type="NCBI Taxonomy" id="3153639"/>
    <lineage>
        <taxon>Bacteria</taxon>
        <taxon>Bacillati</taxon>
        <taxon>Cyanobacteriota</taxon>
        <taxon>Cyanophyceae</taxon>
        <taxon>Oscillatoriophycideae</taxon>
        <taxon>Aerosakkonematales</taxon>
        <taxon>Aerosakkonemataceae</taxon>
        <taxon>Floridanema</taxon>
        <taxon>Floridanema evergladense</taxon>
    </lineage>
</organism>
<accession>A0ABV4WM63</accession>
<feature type="chain" id="PRO_5047144528" evidence="1">
    <location>
        <begin position="20"/>
        <end position="60"/>
    </location>
</feature>
<keyword evidence="3" id="KW-1185">Reference proteome</keyword>
<sequence length="60" mass="6626">MGHLKFTLNTLLLAFFTIACQGFNIQSPAITTEKAEDSINVRSINFYPLAIANDHRGSGR</sequence>
<feature type="signal peptide" evidence="1">
    <location>
        <begin position="1"/>
        <end position="19"/>
    </location>
</feature>
<evidence type="ECO:0000313" key="3">
    <source>
        <dbReference type="Proteomes" id="UP001576780"/>
    </source>
</evidence>
<gene>
    <name evidence="2" type="ORF">ACE1CA_16695</name>
</gene>